<feature type="region of interest" description="Disordered" evidence="1">
    <location>
        <begin position="132"/>
        <end position="179"/>
    </location>
</feature>
<evidence type="ECO:0000313" key="2">
    <source>
        <dbReference type="EMBL" id="CAL1381812.1"/>
    </source>
</evidence>
<sequence length="179" mass="19620">MPPKKNTTASQDAGDDDGSSQAGRELAEMRARAEALDCRLRATEEELGLIKSTTGNLERGQMALQVVVEEIRTDSQTWYGTLGQWQAEANTKLDHISRGQDELRATIAQLKEMIAGLGSREPARQTIDQIPAGDKLKGTMIDTANHAESRGSGRRVAEDKGSCDPGPRRRMEKLGDRCR</sequence>
<feature type="region of interest" description="Disordered" evidence="1">
    <location>
        <begin position="1"/>
        <end position="30"/>
    </location>
</feature>
<evidence type="ECO:0000313" key="3">
    <source>
        <dbReference type="Proteomes" id="UP001497516"/>
    </source>
</evidence>
<name>A0AAV2E7K7_9ROSI</name>
<dbReference type="Proteomes" id="UP001497516">
    <property type="component" value="Chromosome 4"/>
</dbReference>
<proteinExistence type="predicted"/>
<feature type="compositionally biased region" description="Basic and acidic residues" evidence="1">
    <location>
        <begin position="145"/>
        <end position="179"/>
    </location>
</feature>
<accession>A0AAV2E7K7</accession>
<dbReference type="EMBL" id="OZ034817">
    <property type="protein sequence ID" value="CAL1381812.1"/>
    <property type="molecule type" value="Genomic_DNA"/>
</dbReference>
<dbReference type="AlphaFoldDB" id="A0AAV2E7K7"/>
<protein>
    <submittedName>
        <fullName evidence="2">Uncharacterized protein</fullName>
    </submittedName>
</protein>
<gene>
    <name evidence="2" type="ORF">LTRI10_LOCUS23167</name>
</gene>
<keyword evidence="3" id="KW-1185">Reference proteome</keyword>
<evidence type="ECO:0000256" key="1">
    <source>
        <dbReference type="SAM" id="MobiDB-lite"/>
    </source>
</evidence>
<organism evidence="2 3">
    <name type="scientific">Linum trigynum</name>
    <dbReference type="NCBI Taxonomy" id="586398"/>
    <lineage>
        <taxon>Eukaryota</taxon>
        <taxon>Viridiplantae</taxon>
        <taxon>Streptophyta</taxon>
        <taxon>Embryophyta</taxon>
        <taxon>Tracheophyta</taxon>
        <taxon>Spermatophyta</taxon>
        <taxon>Magnoliopsida</taxon>
        <taxon>eudicotyledons</taxon>
        <taxon>Gunneridae</taxon>
        <taxon>Pentapetalae</taxon>
        <taxon>rosids</taxon>
        <taxon>fabids</taxon>
        <taxon>Malpighiales</taxon>
        <taxon>Linaceae</taxon>
        <taxon>Linum</taxon>
    </lineage>
</organism>
<reference evidence="2 3" key="1">
    <citation type="submission" date="2024-04" db="EMBL/GenBank/DDBJ databases">
        <authorList>
            <person name="Fracassetti M."/>
        </authorList>
    </citation>
    <scope>NUCLEOTIDE SEQUENCE [LARGE SCALE GENOMIC DNA]</scope>
</reference>